<sequence length="119" mass="13742">MSWSRVESSRKGDPPRRFPPAVPPFRPFPSRPLLLFVSFSVFCCLVIPHLHKLPFAADQCKKWRSVVATAEQQQQQQPSRAENLEVDLGAGSAIRRIKGAPNEWRNTFRANHQLWDRHQ</sequence>
<keyword evidence="2" id="KW-0472">Membrane</keyword>
<proteinExistence type="predicted"/>
<dbReference type="AlphaFoldDB" id="A0ABD2HND5"/>
<dbReference type="EMBL" id="JBICBT010001409">
    <property type="protein sequence ID" value="KAL3067942.1"/>
    <property type="molecule type" value="Genomic_DNA"/>
</dbReference>
<name>A0ABD2HND5_9BILA</name>
<keyword evidence="4" id="KW-1185">Reference proteome</keyword>
<organism evidence="3 4">
    <name type="scientific">Heterodera trifolii</name>
    <dbReference type="NCBI Taxonomy" id="157864"/>
    <lineage>
        <taxon>Eukaryota</taxon>
        <taxon>Metazoa</taxon>
        <taxon>Ecdysozoa</taxon>
        <taxon>Nematoda</taxon>
        <taxon>Chromadorea</taxon>
        <taxon>Rhabditida</taxon>
        <taxon>Tylenchina</taxon>
        <taxon>Tylenchomorpha</taxon>
        <taxon>Tylenchoidea</taxon>
        <taxon>Heteroderidae</taxon>
        <taxon>Heteroderinae</taxon>
        <taxon>Heterodera</taxon>
    </lineage>
</organism>
<reference evidence="3 4" key="1">
    <citation type="submission" date="2024-10" db="EMBL/GenBank/DDBJ databases">
        <authorList>
            <person name="Kim D."/>
        </authorList>
    </citation>
    <scope>NUCLEOTIDE SEQUENCE [LARGE SCALE GENOMIC DNA]</scope>
    <source>
        <strain evidence="3">BH-2024</strain>
    </source>
</reference>
<evidence type="ECO:0000256" key="2">
    <source>
        <dbReference type="SAM" id="Phobius"/>
    </source>
</evidence>
<keyword evidence="2" id="KW-0812">Transmembrane</keyword>
<gene>
    <name evidence="3" type="ORF">niasHT_037932</name>
</gene>
<dbReference type="Proteomes" id="UP001620626">
    <property type="component" value="Unassembled WGS sequence"/>
</dbReference>
<protein>
    <submittedName>
        <fullName evidence="3">Uncharacterized protein</fullName>
    </submittedName>
</protein>
<feature type="region of interest" description="Disordered" evidence="1">
    <location>
        <begin position="1"/>
        <end position="22"/>
    </location>
</feature>
<keyword evidence="2" id="KW-1133">Transmembrane helix</keyword>
<comment type="caution">
    <text evidence="3">The sequence shown here is derived from an EMBL/GenBank/DDBJ whole genome shotgun (WGS) entry which is preliminary data.</text>
</comment>
<accession>A0ABD2HND5</accession>
<feature type="transmembrane region" description="Helical" evidence="2">
    <location>
        <begin position="33"/>
        <end position="51"/>
    </location>
</feature>
<evidence type="ECO:0000313" key="3">
    <source>
        <dbReference type="EMBL" id="KAL3067942.1"/>
    </source>
</evidence>
<feature type="compositionally biased region" description="Basic and acidic residues" evidence="1">
    <location>
        <begin position="7"/>
        <end position="16"/>
    </location>
</feature>
<evidence type="ECO:0000256" key="1">
    <source>
        <dbReference type="SAM" id="MobiDB-lite"/>
    </source>
</evidence>
<evidence type="ECO:0000313" key="4">
    <source>
        <dbReference type="Proteomes" id="UP001620626"/>
    </source>
</evidence>